<dbReference type="Gene3D" id="3.30.70.100">
    <property type="match status" value="1"/>
</dbReference>
<proteinExistence type="predicted"/>
<dbReference type="SUPFAM" id="SSF54909">
    <property type="entry name" value="Dimeric alpha+beta barrel"/>
    <property type="match status" value="2"/>
</dbReference>
<evidence type="ECO:0000313" key="1">
    <source>
        <dbReference type="EMBL" id="PWR18494.1"/>
    </source>
</evidence>
<sequence length="225" mass="24682">MARHVQIVLSNPASADRTAEFHDWYETQHIPDLMRLPGFVGAQRFRVALPFRGEVPWSHAVVYDLEGDDLGALLAELVDAHADGRIAVSDALDGATLTALVFSPQGPFHGEAGHRRQLFVALSRPTEGQEAAFNTWYDTTHVPEVCAIPGIFGARRYRLAMPFLDPLGEGQGYLALYDVDSADLDALAEEVRQRARDGRTRMSAAIDLKGLTAFFLEPLGPGVTR</sequence>
<evidence type="ECO:0008006" key="3">
    <source>
        <dbReference type="Google" id="ProtNLM"/>
    </source>
</evidence>
<evidence type="ECO:0000313" key="2">
    <source>
        <dbReference type="Proteomes" id="UP000245461"/>
    </source>
</evidence>
<accession>A0A317DVV0</accession>
<comment type="caution">
    <text evidence="1">The sequence shown here is derived from an EMBL/GenBank/DDBJ whole genome shotgun (WGS) entry which is preliminary data.</text>
</comment>
<dbReference type="EMBL" id="QGLE01000014">
    <property type="protein sequence ID" value="PWR18494.1"/>
    <property type="molecule type" value="Genomic_DNA"/>
</dbReference>
<name>A0A317DVV0_9PROT</name>
<dbReference type="InterPro" id="IPR011008">
    <property type="entry name" value="Dimeric_a/b-barrel"/>
</dbReference>
<protein>
    <recommendedName>
        <fullName evidence="3">EthD domain-containing protein</fullName>
    </recommendedName>
</protein>
<gene>
    <name evidence="1" type="ORF">DKG74_18920</name>
</gene>
<dbReference type="RefSeq" id="WP_109907742.1">
    <property type="nucleotide sequence ID" value="NZ_QGLE01000014.1"/>
</dbReference>
<dbReference type="OrthoDB" id="3034735at2"/>
<dbReference type="Proteomes" id="UP000245461">
    <property type="component" value="Unassembled WGS sequence"/>
</dbReference>
<organism evidence="1 2">
    <name type="scientific">Zavarzinia aquatilis</name>
    <dbReference type="NCBI Taxonomy" id="2211142"/>
    <lineage>
        <taxon>Bacteria</taxon>
        <taxon>Pseudomonadati</taxon>
        <taxon>Pseudomonadota</taxon>
        <taxon>Alphaproteobacteria</taxon>
        <taxon>Rhodospirillales</taxon>
        <taxon>Zavarziniaceae</taxon>
        <taxon>Zavarzinia</taxon>
    </lineage>
</organism>
<reference evidence="1 2" key="1">
    <citation type="submission" date="2018-05" db="EMBL/GenBank/DDBJ databases">
        <title>Zavarzinia sp. HR-AS.</title>
        <authorList>
            <person name="Lee Y."/>
            <person name="Jeon C.O."/>
        </authorList>
    </citation>
    <scope>NUCLEOTIDE SEQUENCE [LARGE SCALE GENOMIC DNA]</scope>
    <source>
        <strain evidence="1 2">HR-AS</strain>
    </source>
</reference>
<dbReference type="AlphaFoldDB" id="A0A317DVV0"/>
<keyword evidence="2" id="KW-1185">Reference proteome</keyword>